<keyword evidence="3" id="KW-1185">Reference proteome</keyword>
<proteinExistence type="predicted"/>
<dbReference type="Proteomes" id="UP000024635">
    <property type="component" value="Unassembled WGS sequence"/>
</dbReference>
<protein>
    <submittedName>
        <fullName evidence="2">Uncharacterized protein</fullName>
    </submittedName>
</protein>
<organism evidence="2 3">
    <name type="scientific">Ancylostoma ceylanicum</name>
    <dbReference type="NCBI Taxonomy" id="53326"/>
    <lineage>
        <taxon>Eukaryota</taxon>
        <taxon>Metazoa</taxon>
        <taxon>Ecdysozoa</taxon>
        <taxon>Nematoda</taxon>
        <taxon>Chromadorea</taxon>
        <taxon>Rhabditida</taxon>
        <taxon>Rhabditina</taxon>
        <taxon>Rhabditomorpha</taxon>
        <taxon>Strongyloidea</taxon>
        <taxon>Ancylostomatidae</taxon>
        <taxon>Ancylostomatinae</taxon>
        <taxon>Ancylostoma</taxon>
    </lineage>
</organism>
<reference evidence="3" key="1">
    <citation type="journal article" date="2015" name="Nat. Genet.">
        <title>The genome and transcriptome of the zoonotic hookworm Ancylostoma ceylanicum identify infection-specific gene families.</title>
        <authorList>
            <person name="Schwarz E.M."/>
            <person name="Hu Y."/>
            <person name="Antoshechkin I."/>
            <person name="Miller M.M."/>
            <person name="Sternberg P.W."/>
            <person name="Aroian R.V."/>
        </authorList>
    </citation>
    <scope>NUCLEOTIDE SEQUENCE</scope>
    <source>
        <strain evidence="3">HY135</strain>
    </source>
</reference>
<evidence type="ECO:0000313" key="2">
    <source>
        <dbReference type="EMBL" id="EYC35830.1"/>
    </source>
</evidence>
<dbReference type="EMBL" id="JARK01000572">
    <property type="protein sequence ID" value="EYC35830.1"/>
    <property type="molecule type" value="Genomic_DNA"/>
</dbReference>
<evidence type="ECO:0000256" key="1">
    <source>
        <dbReference type="SAM" id="MobiDB-lite"/>
    </source>
</evidence>
<accession>A0A016W877</accession>
<feature type="region of interest" description="Disordered" evidence="1">
    <location>
        <begin position="63"/>
        <end position="112"/>
    </location>
</feature>
<comment type="caution">
    <text evidence="2">The sequence shown here is derived from an EMBL/GenBank/DDBJ whole genome shotgun (WGS) entry which is preliminary data.</text>
</comment>
<name>A0A016W877_9BILA</name>
<feature type="compositionally biased region" description="Basic and acidic residues" evidence="1">
    <location>
        <begin position="63"/>
        <end position="101"/>
    </location>
</feature>
<dbReference type="AlphaFoldDB" id="A0A016W877"/>
<evidence type="ECO:0000313" key="3">
    <source>
        <dbReference type="Proteomes" id="UP000024635"/>
    </source>
</evidence>
<gene>
    <name evidence="2" type="primary">Acey_s0972.g3254</name>
    <name evidence="2" type="ORF">Y032_0972g3254</name>
</gene>
<sequence length="112" mass="12326">MSTHTTGRQNDCGAAKSLQKFDESTCYRSAEVEKYNNTQVRRDGEEGDEDTELNLQQGMEEVHIGELEREDEREVERGAGRGFAVDRREGSAEAGAERVDDQAIAGGSSDAQ</sequence>